<evidence type="ECO:0000256" key="3">
    <source>
        <dbReference type="ARBA" id="ARBA00005695"/>
    </source>
</evidence>
<evidence type="ECO:0000256" key="7">
    <source>
        <dbReference type="ARBA" id="ARBA00022764"/>
    </source>
</evidence>
<gene>
    <name evidence="10" type="ORF">BWZ43_00770</name>
</gene>
<dbReference type="GO" id="GO:0043190">
    <property type="term" value="C:ATP-binding cassette (ABC) transporter complex"/>
    <property type="evidence" value="ECO:0007669"/>
    <property type="project" value="InterPro"/>
</dbReference>
<evidence type="ECO:0000256" key="6">
    <source>
        <dbReference type="ARBA" id="ARBA00022729"/>
    </source>
</evidence>
<comment type="caution">
    <text evidence="10">The sequence shown here is derived from an EMBL/GenBank/DDBJ whole genome shotgun (WGS) entry which is preliminary data.</text>
</comment>
<evidence type="ECO:0000313" key="11">
    <source>
        <dbReference type="Proteomes" id="UP000189761"/>
    </source>
</evidence>
<comment type="subcellular location">
    <subcellularLocation>
        <location evidence="2">Periplasm</location>
    </subcellularLocation>
</comment>
<evidence type="ECO:0000256" key="4">
    <source>
        <dbReference type="ARBA" id="ARBA00017393"/>
    </source>
</evidence>
<keyword evidence="6 8" id="KW-0732">Signal</keyword>
<dbReference type="Gene3D" id="3.90.76.10">
    <property type="entry name" value="Dipeptide-binding Protein, Domain 1"/>
    <property type="match status" value="1"/>
</dbReference>
<reference evidence="10 11" key="1">
    <citation type="submission" date="2017-01" db="EMBL/GenBank/DDBJ databases">
        <title>Draft genome sequence of Bacillus oleronius.</title>
        <authorList>
            <person name="Allam M."/>
        </authorList>
    </citation>
    <scope>NUCLEOTIDE SEQUENCE [LARGE SCALE GENOMIC DNA]</scope>
    <source>
        <strain evidence="10 11">DSM 9356</strain>
    </source>
</reference>
<keyword evidence="7" id="KW-0574">Periplasm</keyword>
<dbReference type="PIRSF" id="PIRSF002741">
    <property type="entry name" value="MppA"/>
    <property type="match status" value="1"/>
</dbReference>
<dbReference type="InterPro" id="IPR039424">
    <property type="entry name" value="SBP_5"/>
</dbReference>
<accession>A0A8E2ICY9</accession>
<protein>
    <recommendedName>
        <fullName evidence="4">Glutathione-binding protein GsiB</fullName>
    </recommendedName>
</protein>
<feature type="domain" description="Solute-binding protein family 5" evidence="9">
    <location>
        <begin position="86"/>
        <end position="444"/>
    </location>
</feature>
<dbReference type="EMBL" id="MTLA01000006">
    <property type="protein sequence ID" value="OOP70263.1"/>
    <property type="molecule type" value="Genomic_DNA"/>
</dbReference>
<dbReference type="Proteomes" id="UP000189761">
    <property type="component" value="Unassembled WGS sequence"/>
</dbReference>
<dbReference type="Pfam" id="PF00496">
    <property type="entry name" value="SBP_bac_5"/>
    <property type="match status" value="1"/>
</dbReference>
<dbReference type="PANTHER" id="PTHR30290">
    <property type="entry name" value="PERIPLASMIC BINDING COMPONENT OF ABC TRANSPORTER"/>
    <property type="match status" value="1"/>
</dbReference>
<dbReference type="AlphaFoldDB" id="A0A8E2ICY9"/>
<dbReference type="InterPro" id="IPR030678">
    <property type="entry name" value="Peptide/Ni-bd"/>
</dbReference>
<dbReference type="RefSeq" id="WP_071974821.1">
    <property type="nucleotide sequence ID" value="NZ_CP065424.1"/>
</dbReference>
<dbReference type="GO" id="GO:0042938">
    <property type="term" value="P:dipeptide transport"/>
    <property type="evidence" value="ECO:0007669"/>
    <property type="project" value="TreeGrafter"/>
</dbReference>
<keyword evidence="5" id="KW-0813">Transport</keyword>
<organism evidence="10 11">
    <name type="scientific">Heyndrickxia oleronia</name>
    <dbReference type="NCBI Taxonomy" id="38875"/>
    <lineage>
        <taxon>Bacteria</taxon>
        <taxon>Bacillati</taxon>
        <taxon>Bacillota</taxon>
        <taxon>Bacilli</taxon>
        <taxon>Bacillales</taxon>
        <taxon>Bacillaceae</taxon>
        <taxon>Heyndrickxia</taxon>
    </lineage>
</organism>
<dbReference type="Gene3D" id="3.10.105.10">
    <property type="entry name" value="Dipeptide-binding Protein, Domain 3"/>
    <property type="match status" value="1"/>
</dbReference>
<name>A0A8E2ICY9_9BACI</name>
<dbReference type="GO" id="GO:1904680">
    <property type="term" value="F:peptide transmembrane transporter activity"/>
    <property type="evidence" value="ECO:0007669"/>
    <property type="project" value="TreeGrafter"/>
</dbReference>
<dbReference type="GO" id="GO:0030288">
    <property type="term" value="C:outer membrane-bounded periplasmic space"/>
    <property type="evidence" value="ECO:0007669"/>
    <property type="project" value="TreeGrafter"/>
</dbReference>
<feature type="signal peptide" evidence="8">
    <location>
        <begin position="1"/>
        <end position="25"/>
    </location>
</feature>
<dbReference type="InterPro" id="IPR000914">
    <property type="entry name" value="SBP_5_dom"/>
</dbReference>
<feature type="chain" id="PRO_5039256448" description="Glutathione-binding protein GsiB" evidence="8">
    <location>
        <begin position="26"/>
        <end position="530"/>
    </location>
</feature>
<evidence type="ECO:0000256" key="2">
    <source>
        <dbReference type="ARBA" id="ARBA00004418"/>
    </source>
</evidence>
<evidence type="ECO:0000256" key="8">
    <source>
        <dbReference type="SAM" id="SignalP"/>
    </source>
</evidence>
<dbReference type="PROSITE" id="PS51257">
    <property type="entry name" value="PROKAR_LIPOPROTEIN"/>
    <property type="match status" value="1"/>
</dbReference>
<dbReference type="PANTHER" id="PTHR30290:SF32">
    <property type="entry name" value="GLUTATHIONE-BINDING PROTEIN GSIB"/>
    <property type="match status" value="1"/>
</dbReference>
<evidence type="ECO:0000259" key="9">
    <source>
        <dbReference type="Pfam" id="PF00496"/>
    </source>
</evidence>
<evidence type="ECO:0000313" key="10">
    <source>
        <dbReference type="EMBL" id="OOP70263.1"/>
    </source>
</evidence>
<dbReference type="SUPFAM" id="SSF53850">
    <property type="entry name" value="Periplasmic binding protein-like II"/>
    <property type="match status" value="1"/>
</dbReference>
<comment type="similarity">
    <text evidence="3">Belongs to the bacterial solute-binding protein 5 family.</text>
</comment>
<proteinExistence type="inferred from homology"/>
<evidence type="ECO:0000256" key="1">
    <source>
        <dbReference type="ARBA" id="ARBA00003489"/>
    </source>
</evidence>
<sequence>MKKKGFALIVSMICLTLILFGCSNSSSSSSGKKEPEKIVKKEGKDITIAVAANFVSLDPHDSNDTLGLSAERMMMEGLLGFDKDMKVVPVLAEDYQVNDQATEFTFHLKKGVKFQDGTPFNAEAVKYNIDRLANPDNHLKRYSLFELVKETQVVDEYTVKVLLKEPFGAMINNFAHPSAAMISPAALKKYGKDIARNPVGTGPFKFEEWDQSDHLKLVKNEDYWKEGYPKVDSITFKPVPENGSRVAMLQTGEADFAYPIPTEQVKSIDGKNGIVIENDPSIIVYYLSMNTLKKPYDDVRIRQAMNYAINKDAFIKVVWNGLGDKPTSVLAPKVAFSSEQEPYNFDLEKAKKLMKEAGVEDGFKTTLWVSNSSTSVKSAEFLQQQLAQINIKVEVVPMEAGTLSDKLWGPQKPEDAEVELYYGGWSPSTGDADWGIRPLLGGQAAYPPLNYNVSYYNNEKVNQALKDALQTADESKREAAYKDAQKLIWEDAPWVTLAVPKNLAGKKNYLDGIYLLPDGSLSINELEIKQ</sequence>
<dbReference type="Gene3D" id="3.40.190.10">
    <property type="entry name" value="Periplasmic binding protein-like II"/>
    <property type="match status" value="1"/>
</dbReference>
<comment type="function">
    <text evidence="1">Part of the ABC transporter complex GsiABCD involved in glutathione import. Binds glutathione.</text>
</comment>
<evidence type="ECO:0000256" key="5">
    <source>
        <dbReference type="ARBA" id="ARBA00022448"/>
    </source>
</evidence>
<dbReference type="CDD" id="cd08499">
    <property type="entry name" value="PBP2_Ylib_like"/>
    <property type="match status" value="1"/>
</dbReference>
<keyword evidence="11" id="KW-1185">Reference proteome</keyword>